<evidence type="ECO:0000256" key="2">
    <source>
        <dbReference type="ARBA" id="ARBA00007663"/>
    </source>
</evidence>
<gene>
    <name evidence="13" type="ORF">UFOPK3992_01782</name>
</gene>
<dbReference type="InterPro" id="IPR050156">
    <property type="entry name" value="TC-AMP_synthase_SUA5"/>
</dbReference>
<dbReference type="SUPFAM" id="SSF55821">
    <property type="entry name" value="YrdC/RibB"/>
    <property type="match status" value="1"/>
</dbReference>
<keyword evidence="6" id="KW-0819">tRNA processing</keyword>
<comment type="subcellular location">
    <subcellularLocation>
        <location evidence="1">Cytoplasm</location>
    </subcellularLocation>
</comment>
<reference evidence="13" key="1">
    <citation type="submission" date="2020-05" db="EMBL/GenBank/DDBJ databases">
        <authorList>
            <person name="Chiriac C."/>
            <person name="Salcher M."/>
            <person name="Ghai R."/>
            <person name="Kavagutti S V."/>
        </authorList>
    </citation>
    <scope>NUCLEOTIDE SEQUENCE</scope>
</reference>
<evidence type="ECO:0000256" key="5">
    <source>
        <dbReference type="ARBA" id="ARBA00022679"/>
    </source>
</evidence>
<comment type="catalytic activity">
    <reaction evidence="11">
        <text>L-threonine + hydrogencarbonate + ATP = L-threonylcarbamoyladenylate + diphosphate + H2O</text>
        <dbReference type="Rhea" id="RHEA:36407"/>
        <dbReference type="ChEBI" id="CHEBI:15377"/>
        <dbReference type="ChEBI" id="CHEBI:17544"/>
        <dbReference type="ChEBI" id="CHEBI:30616"/>
        <dbReference type="ChEBI" id="CHEBI:33019"/>
        <dbReference type="ChEBI" id="CHEBI:57926"/>
        <dbReference type="ChEBI" id="CHEBI:73682"/>
        <dbReference type="EC" id="2.7.7.87"/>
    </reaction>
</comment>
<evidence type="ECO:0000256" key="1">
    <source>
        <dbReference type="ARBA" id="ARBA00004496"/>
    </source>
</evidence>
<dbReference type="Pfam" id="PF01300">
    <property type="entry name" value="Sua5_yciO_yrdC"/>
    <property type="match status" value="1"/>
</dbReference>
<dbReference type="InterPro" id="IPR006070">
    <property type="entry name" value="Sua5-like_dom"/>
</dbReference>
<protein>
    <recommendedName>
        <fullName evidence="10">L-threonylcarbamoyladenylate synthase</fullName>
        <ecNumber evidence="3">2.7.7.87</ecNumber>
    </recommendedName>
    <alternativeName>
        <fullName evidence="10">L-threonylcarbamoyladenylate synthase</fullName>
    </alternativeName>
</protein>
<dbReference type="AlphaFoldDB" id="A0A6J7R1V4"/>
<organism evidence="13">
    <name type="scientific">freshwater metagenome</name>
    <dbReference type="NCBI Taxonomy" id="449393"/>
    <lineage>
        <taxon>unclassified sequences</taxon>
        <taxon>metagenomes</taxon>
        <taxon>ecological metagenomes</taxon>
    </lineage>
</organism>
<evidence type="ECO:0000256" key="7">
    <source>
        <dbReference type="ARBA" id="ARBA00022695"/>
    </source>
</evidence>
<dbReference type="EMBL" id="CAFBOZ010000307">
    <property type="protein sequence ID" value="CAB5022233.1"/>
    <property type="molecule type" value="Genomic_DNA"/>
</dbReference>
<accession>A0A6J7R1V4</accession>
<dbReference type="InterPro" id="IPR017945">
    <property type="entry name" value="DHBP_synth_RibB-like_a/b_dom"/>
</dbReference>
<dbReference type="Gene3D" id="3.90.870.10">
    <property type="entry name" value="DHBP synthase"/>
    <property type="match status" value="1"/>
</dbReference>
<name>A0A6J7R1V4_9ZZZZ</name>
<dbReference type="PROSITE" id="PS51163">
    <property type="entry name" value="YRDC"/>
    <property type="match status" value="1"/>
</dbReference>
<dbReference type="PANTHER" id="PTHR17490">
    <property type="entry name" value="SUA5"/>
    <property type="match status" value="1"/>
</dbReference>
<keyword evidence="9" id="KW-0067">ATP-binding</keyword>
<evidence type="ECO:0000256" key="4">
    <source>
        <dbReference type="ARBA" id="ARBA00022490"/>
    </source>
</evidence>
<keyword evidence="5" id="KW-0808">Transferase</keyword>
<proteinExistence type="inferred from homology"/>
<dbReference type="PANTHER" id="PTHR17490:SF16">
    <property type="entry name" value="THREONYLCARBAMOYL-AMP SYNTHASE"/>
    <property type="match status" value="1"/>
</dbReference>
<evidence type="ECO:0000256" key="11">
    <source>
        <dbReference type="ARBA" id="ARBA00048366"/>
    </source>
</evidence>
<keyword evidence="8" id="KW-0547">Nucleotide-binding</keyword>
<evidence type="ECO:0000256" key="6">
    <source>
        <dbReference type="ARBA" id="ARBA00022694"/>
    </source>
</evidence>
<sequence>MARTYRCADVGERELGLTAAESACRRGQLVVLPTETVYGLATDAFSVEGVASMRRVQGRSRELPMPVLIGRTSTVDGLVLTLGPSGRALAEAFWPGPLMLVAQSHPSLRWDLGDSQGTVSVRMPIHPLALELLRVTGPLAVTAATRSGSSSPRTIAETEDLFGSDVIVYLDAGPLDPGPTSTVIDLTGPLPRVVREGAFPIELLREVAPDLLGPDEA</sequence>
<dbReference type="NCBIfam" id="TIGR00057">
    <property type="entry name" value="L-threonylcarbamoyladenylate synthase"/>
    <property type="match status" value="1"/>
</dbReference>
<dbReference type="GO" id="GO:0006450">
    <property type="term" value="P:regulation of translational fidelity"/>
    <property type="evidence" value="ECO:0007669"/>
    <property type="project" value="TreeGrafter"/>
</dbReference>
<evidence type="ECO:0000256" key="8">
    <source>
        <dbReference type="ARBA" id="ARBA00022741"/>
    </source>
</evidence>
<dbReference type="GO" id="GO:0005737">
    <property type="term" value="C:cytoplasm"/>
    <property type="evidence" value="ECO:0007669"/>
    <property type="project" value="UniProtKB-SubCell"/>
</dbReference>
<comment type="similarity">
    <text evidence="2">Belongs to the SUA5 family.</text>
</comment>
<dbReference type="GO" id="GO:0000049">
    <property type="term" value="F:tRNA binding"/>
    <property type="evidence" value="ECO:0007669"/>
    <property type="project" value="TreeGrafter"/>
</dbReference>
<evidence type="ECO:0000256" key="3">
    <source>
        <dbReference type="ARBA" id="ARBA00012584"/>
    </source>
</evidence>
<evidence type="ECO:0000256" key="9">
    <source>
        <dbReference type="ARBA" id="ARBA00022840"/>
    </source>
</evidence>
<dbReference type="GO" id="GO:0005524">
    <property type="term" value="F:ATP binding"/>
    <property type="evidence" value="ECO:0007669"/>
    <property type="project" value="UniProtKB-KW"/>
</dbReference>
<evidence type="ECO:0000313" key="13">
    <source>
        <dbReference type="EMBL" id="CAB5022233.1"/>
    </source>
</evidence>
<keyword evidence="7" id="KW-0548">Nucleotidyltransferase</keyword>
<keyword evidence="4" id="KW-0963">Cytoplasm</keyword>
<evidence type="ECO:0000256" key="10">
    <source>
        <dbReference type="ARBA" id="ARBA00029774"/>
    </source>
</evidence>
<dbReference type="EC" id="2.7.7.87" evidence="3"/>
<dbReference type="GO" id="GO:0061710">
    <property type="term" value="F:L-threonylcarbamoyladenylate synthase"/>
    <property type="evidence" value="ECO:0007669"/>
    <property type="project" value="UniProtKB-EC"/>
</dbReference>
<feature type="domain" description="YrdC-like" evidence="12">
    <location>
        <begin position="14"/>
        <end position="199"/>
    </location>
</feature>
<dbReference type="GO" id="GO:0003725">
    <property type="term" value="F:double-stranded RNA binding"/>
    <property type="evidence" value="ECO:0007669"/>
    <property type="project" value="InterPro"/>
</dbReference>
<evidence type="ECO:0000259" key="12">
    <source>
        <dbReference type="PROSITE" id="PS51163"/>
    </source>
</evidence>
<dbReference type="GO" id="GO:0008033">
    <property type="term" value="P:tRNA processing"/>
    <property type="evidence" value="ECO:0007669"/>
    <property type="project" value="UniProtKB-KW"/>
</dbReference>